<dbReference type="PROSITE" id="PS00211">
    <property type="entry name" value="ABC_TRANSPORTER_1"/>
    <property type="match status" value="1"/>
</dbReference>
<evidence type="ECO:0000256" key="3">
    <source>
        <dbReference type="ARBA" id="ARBA00022741"/>
    </source>
</evidence>
<evidence type="ECO:0000259" key="8">
    <source>
        <dbReference type="PROSITE" id="PS50893"/>
    </source>
</evidence>
<evidence type="ECO:0000256" key="2">
    <source>
        <dbReference type="ARBA" id="ARBA00022692"/>
    </source>
</evidence>
<evidence type="ECO:0000256" key="7">
    <source>
        <dbReference type="SAM" id="Phobius"/>
    </source>
</evidence>
<evidence type="ECO:0000256" key="5">
    <source>
        <dbReference type="ARBA" id="ARBA00022989"/>
    </source>
</evidence>
<sequence length="567" mass="63446">MIDRRLFKLPGIRKTLGMLVVFTILQAFSVLFQGKYLSESIVTLWQQRSLNEAFMVIGLFVVAFVTRHLLTVVKNYTIGNWVEQTTIQLRHDLLVKFGMLGPAPLQDKGTGNLVTLSLEGMDKVQNYFMLVLIKMCDMMIIPWILLVYLGTVDWQEAIFLFVIYPVVIIFMIILGYAAQAKADKEYMNFVRLSNHFVDALRGLPTLKQLGLSKRYAENIYDVSEDYRKSVLSTLKIGILSTFTLDFFTTLSIAVVAVFLGLSLINGHIQLLPALIMLVLAPEYFMPLRNFANDYHATLDGKNALTDVLEILERPTIENGSETKVPSWQQDSTLEITNLTVAYEKNVQPALNIPYLKLGGYQKIGIIGKSGSGKSTLLNLLGGLLSANIVKAQTIKVNGTTINSLQTALWQKQLQYIPQKPYIFHASLADNIAFYYPKAGKQAVAEAIKLAGLFDWVATLPQGMETLIGEGGQSVSGGQAQRIALARAFLTPNRHVLLFDEPTAHLDIETEVALKETMLPLFEDKLVLFATHRLHWINQMDYILVIKDGKIVEQGTPAQLNNKKGELN</sequence>
<keyword evidence="5 7" id="KW-1133">Transmembrane helix</keyword>
<dbReference type="RefSeq" id="WP_205144427.1">
    <property type="nucleotide sequence ID" value="NZ_JAFBDN010000046.1"/>
</dbReference>
<dbReference type="InterPro" id="IPR027417">
    <property type="entry name" value="P-loop_NTPase"/>
</dbReference>
<dbReference type="Gene3D" id="1.20.1560.10">
    <property type="entry name" value="ABC transporter type 1, transmembrane domain"/>
    <property type="match status" value="1"/>
</dbReference>
<evidence type="ECO:0000313" key="10">
    <source>
        <dbReference type="EMBL" id="MCM2436387.1"/>
    </source>
</evidence>
<name>A0ABT0VJ14_9LACO</name>
<dbReference type="InterPro" id="IPR011527">
    <property type="entry name" value="ABC1_TM_dom"/>
</dbReference>
<feature type="transmembrane region" description="Helical" evidence="7">
    <location>
        <begin position="12"/>
        <end position="33"/>
    </location>
</feature>
<dbReference type="Proteomes" id="UP001057481">
    <property type="component" value="Unassembled WGS sequence"/>
</dbReference>
<dbReference type="EMBL" id="JAGMVS010000007">
    <property type="protein sequence ID" value="MCM2436387.1"/>
    <property type="molecule type" value="Genomic_DNA"/>
</dbReference>
<dbReference type="SUPFAM" id="SSF52540">
    <property type="entry name" value="P-loop containing nucleoside triphosphate hydrolases"/>
    <property type="match status" value="1"/>
</dbReference>
<dbReference type="InterPro" id="IPR003593">
    <property type="entry name" value="AAA+_ATPase"/>
</dbReference>
<dbReference type="InterPro" id="IPR003439">
    <property type="entry name" value="ABC_transporter-like_ATP-bd"/>
</dbReference>
<reference evidence="10" key="1">
    <citation type="submission" date="2021-04" db="EMBL/GenBank/DDBJ databases">
        <title>Taxonomic assessment of Weissella genus.</title>
        <authorList>
            <person name="Fanelli F."/>
            <person name="Chieffi D."/>
            <person name="Dell'Aquila A."/>
            <person name="Gyu-Sung C."/>
            <person name="Franz C.M.A.P."/>
            <person name="Fusco V."/>
        </authorList>
    </citation>
    <scope>NUCLEOTIDE SEQUENCE</scope>
    <source>
        <strain evidence="10">LMG 25373</strain>
    </source>
</reference>
<dbReference type="SMART" id="SM00382">
    <property type="entry name" value="AAA"/>
    <property type="match status" value="1"/>
</dbReference>
<dbReference type="InterPro" id="IPR017871">
    <property type="entry name" value="ABC_transporter-like_CS"/>
</dbReference>
<dbReference type="PANTHER" id="PTHR24221:SF614">
    <property type="entry name" value="GLUTATHIONE_L-CYSTEINE TRANSPORT SYSTEM ATP-BINDING_PERMEASE PROTEIN CYDC"/>
    <property type="match status" value="1"/>
</dbReference>
<evidence type="ECO:0000256" key="4">
    <source>
        <dbReference type="ARBA" id="ARBA00022840"/>
    </source>
</evidence>
<dbReference type="InterPro" id="IPR039421">
    <property type="entry name" value="Type_1_exporter"/>
</dbReference>
<feature type="transmembrane region" description="Helical" evidence="7">
    <location>
        <begin position="157"/>
        <end position="178"/>
    </location>
</feature>
<dbReference type="InterPro" id="IPR014216">
    <property type="entry name" value="ABC_transptr_CydD"/>
</dbReference>
<gene>
    <name evidence="10" type="primary">cydD</name>
    <name evidence="10" type="ORF">KAK10_00215</name>
</gene>
<feature type="domain" description="ABC transporter" evidence="8">
    <location>
        <begin position="333"/>
        <end position="566"/>
    </location>
</feature>
<keyword evidence="3" id="KW-0547">Nucleotide-binding</keyword>
<dbReference type="Pfam" id="PF00664">
    <property type="entry name" value="ABC_membrane"/>
    <property type="match status" value="1"/>
</dbReference>
<comment type="caution">
    <text evidence="10">The sequence shown here is derived from an EMBL/GenBank/DDBJ whole genome shotgun (WGS) entry which is preliminary data.</text>
</comment>
<evidence type="ECO:0000259" key="9">
    <source>
        <dbReference type="PROSITE" id="PS50929"/>
    </source>
</evidence>
<dbReference type="PROSITE" id="PS50929">
    <property type="entry name" value="ABC_TM1F"/>
    <property type="match status" value="1"/>
</dbReference>
<organism evidence="10 11">
    <name type="scientific">Periweissella beninensis</name>
    <dbReference type="NCBI Taxonomy" id="504936"/>
    <lineage>
        <taxon>Bacteria</taxon>
        <taxon>Bacillati</taxon>
        <taxon>Bacillota</taxon>
        <taxon>Bacilli</taxon>
        <taxon>Lactobacillales</taxon>
        <taxon>Lactobacillaceae</taxon>
        <taxon>Periweissella</taxon>
    </lineage>
</organism>
<evidence type="ECO:0000313" key="11">
    <source>
        <dbReference type="Proteomes" id="UP001057481"/>
    </source>
</evidence>
<dbReference type="InterPro" id="IPR036640">
    <property type="entry name" value="ABC1_TM_sf"/>
</dbReference>
<feature type="transmembrane region" description="Helical" evidence="7">
    <location>
        <begin position="53"/>
        <end position="70"/>
    </location>
</feature>
<feature type="transmembrane region" description="Helical" evidence="7">
    <location>
        <begin position="267"/>
        <end position="285"/>
    </location>
</feature>
<dbReference type="NCBIfam" id="TIGR02857">
    <property type="entry name" value="CydD"/>
    <property type="match status" value="1"/>
</dbReference>
<dbReference type="Pfam" id="PF00005">
    <property type="entry name" value="ABC_tran"/>
    <property type="match status" value="1"/>
</dbReference>
<accession>A0ABT0VJ14</accession>
<dbReference type="CDD" id="cd18584">
    <property type="entry name" value="ABC_6TM_AarD_CydD"/>
    <property type="match status" value="1"/>
</dbReference>
<feature type="transmembrane region" description="Helical" evidence="7">
    <location>
        <begin position="236"/>
        <end position="261"/>
    </location>
</feature>
<feature type="transmembrane region" description="Helical" evidence="7">
    <location>
        <begin position="127"/>
        <end position="151"/>
    </location>
</feature>
<keyword evidence="6 7" id="KW-0472">Membrane</keyword>
<dbReference type="PANTHER" id="PTHR24221">
    <property type="entry name" value="ATP-BINDING CASSETTE SUB-FAMILY B"/>
    <property type="match status" value="1"/>
</dbReference>
<feature type="domain" description="ABC transmembrane type-1" evidence="9">
    <location>
        <begin position="19"/>
        <end position="299"/>
    </location>
</feature>
<dbReference type="PROSITE" id="PS50893">
    <property type="entry name" value="ABC_TRANSPORTER_2"/>
    <property type="match status" value="1"/>
</dbReference>
<evidence type="ECO:0000256" key="6">
    <source>
        <dbReference type="ARBA" id="ARBA00023136"/>
    </source>
</evidence>
<keyword evidence="4" id="KW-0067">ATP-binding</keyword>
<protein>
    <submittedName>
        <fullName evidence="10">Thiol reductant ABC exporter subunit CydD</fullName>
    </submittedName>
</protein>
<keyword evidence="2 7" id="KW-0812">Transmembrane</keyword>
<comment type="subcellular location">
    <subcellularLocation>
        <location evidence="1">Cell membrane</location>
        <topology evidence="1">Multi-pass membrane protein</topology>
    </subcellularLocation>
</comment>
<evidence type="ECO:0000256" key="1">
    <source>
        <dbReference type="ARBA" id="ARBA00004651"/>
    </source>
</evidence>
<proteinExistence type="predicted"/>
<keyword evidence="11" id="KW-1185">Reference proteome</keyword>
<dbReference type="SUPFAM" id="SSF90123">
    <property type="entry name" value="ABC transporter transmembrane region"/>
    <property type="match status" value="1"/>
</dbReference>
<dbReference type="Gene3D" id="3.40.50.300">
    <property type="entry name" value="P-loop containing nucleotide triphosphate hydrolases"/>
    <property type="match status" value="1"/>
</dbReference>